<sequence>MKSSKVRFSKRNSLRMSDGRKKLMLPFESPTQIGPELIIFSAYRRLLPCEHMLRLTLKQSSLARQVFSELRDFLKSNASNGVLKTSDWEHKFEELEKKHQMPFERNASYEHCRGSVSMFRGYTCGLWTTFHTLTVQAYMSNQNNASFQPLPVLKAIQGWVEHFFGCRSCREHFMEMTTKTFPMETKVKKADDVFLYLWQAHNTVNARLKGDLTEDPEFPKYQFPAQFLCNNCSSRNDIFDDRAVTNFLFNYYTTIKPYDEQDNAATRVTLP</sequence>
<dbReference type="InterPro" id="IPR017905">
    <property type="entry name" value="ERV/ALR_sulphydryl_oxidase"/>
</dbReference>
<evidence type="ECO:0000313" key="10">
    <source>
        <dbReference type="WBParaSite" id="PSAMB.scaffold5033size12838.g25866.t1"/>
    </source>
</evidence>
<feature type="domain" description="ERV/ALR sulfhydryl oxidase" evidence="8">
    <location>
        <begin position="114"/>
        <end position="223"/>
    </location>
</feature>
<protein>
    <recommendedName>
        <fullName evidence="7">Sulfhydryl oxidase</fullName>
        <ecNumber evidence="7">1.8.3.2</ecNumber>
    </recommendedName>
</protein>
<keyword evidence="4 7" id="KW-0274">FAD</keyword>
<accession>A0A914WRT7</accession>
<dbReference type="InterPro" id="IPR036774">
    <property type="entry name" value="ERV/ALR_sulphydryl_oxid_sf"/>
</dbReference>
<dbReference type="AlphaFoldDB" id="A0A914WRT7"/>
<evidence type="ECO:0000256" key="5">
    <source>
        <dbReference type="ARBA" id="ARBA00023002"/>
    </source>
</evidence>
<dbReference type="WBParaSite" id="PSAMB.scaffold5033size12838.g25866.t1">
    <property type="protein sequence ID" value="PSAMB.scaffold5033size12838.g25866.t1"/>
    <property type="gene ID" value="PSAMB.scaffold5033size12838.g25866"/>
</dbReference>
<dbReference type="GO" id="GO:0005615">
    <property type="term" value="C:extracellular space"/>
    <property type="evidence" value="ECO:0007669"/>
    <property type="project" value="TreeGrafter"/>
</dbReference>
<dbReference type="GO" id="GO:0006457">
    <property type="term" value="P:protein folding"/>
    <property type="evidence" value="ECO:0007669"/>
    <property type="project" value="TreeGrafter"/>
</dbReference>
<evidence type="ECO:0000313" key="9">
    <source>
        <dbReference type="Proteomes" id="UP000887566"/>
    </source>
</evidence>
<dbReference type="GO" id="GO:0016971">
    <property type="term" value="F:flavin-dependent sulfhydryl oxidase activity"/>
    <property type="evidence" value="ECO:0007669"/>
    <property type="project" value="InterPro"/>
</dbReference>
<keyword evidence="5 7" id="KW-0560">Oxidoreductase</keyword>
<proteinExistence type="predicted"/>
<dbReference type="PANTHER" id="PTHR22897:SF8">
    <property type="entry name" value="SULFHYDRYL OXIDASE"/>
    <property type="match status" value="1"/>
</dbReference>
<dbReference type="InterPro" id="IPR039798">
    <property type="entry name" value="Sulfhydryl_oxidase"/>
</dbReference>
<evidence type="ECO:0000256" key="6">
    <source>
        <dbReference type="ARBA" id="ARBA00023157"/>
    </source>
</evidence>
<comment type="catalytic activity">
    <reaction evidence="7">
        <text>2 R'C(R)SH + O2 = R'C(R)S-S(R)CR' + H2O2</text>
        <dbReference type="Rhea" id="RHEA:17357"/>
        <dbReference type="ChEBI" id="CHEBI:15379"/>
        <dbReference type="ChEBI" id="CHEBI:16240"/>
        <dbReference type="ChEBI" id="CHEBI:16520"/>
        <dbReference type="ChEBI" id="CHEBI:17412"/>
        <dbReference type="EC" id="1.8.3.2"/>
    </reaction>
</comment>
<dbReference type="SUPFAM" id="SSF69000">
    <property type="entry name" value="FAD-dependent thiol oxidase"/>
    <property type="match status" value="1"/>
</dbReference>
<dbReference type="Pfam" id="PF04777">
    <property type="entry name" value="Evr1_Alr"/>
    <property type="match status" value="1"/>
</dbReference>
<keyword evidence="9" id="KW-1185">Reference proteome</keyword>
<dbReference type="PROSITE" id="PS51324">
    <property type="entry name" value="ERV_ALR"/>
    <property type="match status" value="1"/>
</dbReference>
<dbReference type="EC" id="1.8.3.2" evidence="7"/>
<dbReference type="GO" id="GO:0000139">
    <property type="term" value="C:Golgi membrane"/>
    <property type="evidence" value="ECO:0007669"/>
    <property type="project" value="TreeGrafter"/>
</dbReference>
<dbReference type="PANTHER" id="PTHR22897">
    <property type="entry name" value="QUIESCIN Q6-RELATED SULFHYDRYL OXIDASE"/>
    <property type="match status" value="1"/>
</dbReference>
<evidence type="ECO:0000256" key="4">
    <source>
        <dbReference type="ARBA" id="ARBA00022827"/>
    </source>
</evidence>
<dbReference type="Proteomes" id="UP000887566">
    <property type="component" value="Unplaced"/>
</dbReference>
<evidence type="ECO:0000256" key="7">
    <source>
        <dbReference type="RuleBase" id="RU371123"/>
    </source>
</evidence>
<evidence type="ECO:0000256" key="3">
    <source>
        <dbReference type="ARBA" id="ARBA00022729"/>
    </source>
</evidence>
<keyword evidence="2 7" id="KW-0285">Flavoprotein</keyword>
<dbReference type="GO" id="GO:0003756">
    <property type="term" value="F:protein disulfide isomerase activity"/>
    <property type="evidence" value="ECO:0007669"/>
    <property type="project" value="TreeGrafter"/>
</dbReference>
<evidence type="ECO:0000259" key="8">
    <source>
        <dbReference type="PROSITE" id="PS51324"/>
    </source>
</evidence>
<comment type="cofactor">
    <cofactor evidence="1 7">
        <name>FAD</name>
        <dbReference type="ChEBI" id="CHEBI:57692"/>
    </cofactor>
</comment>
<evidence type="ECO:0000256" key="1">
    <source>
        <dbReference type="ARBA" id="ARBA00001974"/>
    </source>
</evidence>
<name>A0A914WRT7_9BILA</name>
<dbReference type="FunFam" id="1.20.120.310:FF:000005">
    <property type="entry name" value="Sulfhydryl oxidase"/>
    <property type="match status" value="1"/>
</dbReference>
<evidence type="ECO:0000256" key="2">
    <source>
        <dbReference type="ARBA" id="ARBA00022630"/>
    </source>
</evidence>
<keyword evidence="3" id="KW-0732">Signal</keyword>
<keyword evidence="6" id="KW-1015">Disulfide bond</keyword>
<dbReference type="Gene3D" id="1.20.120.310">
    <property type="entry name" value="ERV/ALR sulfhydryl oxidase domain"/>
    <property type="match status" value="1"/>
</dbReference>
<organism evidence="9 10">
    <name type="scientific">Plectus sambesii</name>
    <dbReference type="NCBI Taxonomy" id="2011161"/>
    <lineage>
        <taxon>Eukaryota</taxon>
        <taxon>Metazoa</taxon>
        <taxon>Ecdysozoa</taxon>
        <taxon>Nematoda</taxon>
        <taxon>Chromadorea</taxon>
        <taxon>Plectida</taxon>
        <taxon>Plectina</taxon>
        <taxon>Plectoidea</taxon>
        <taxon>Plectidae</taxon>
        <taxon>Plectus</taxon>
    </lineage>
</organism>
<reference evidence="10" key="1">
    <citation type="submission" date="2022-11" db="UniProtKB">
        <authorList>
            <consortium name="WormBaseParasite"/>
        </authorList>
    </citation>
    <scope>IDENTIFICATION</scope>
</reference>